<proteinExistence type="predicted"/>
<dbReference type="Proteomes" id="UP001501444">
    <property type="component" value="Unassembled WGS sequence"/>
</dbReference>
<comment type="caution">
    <text evidence="1">The sequence shown here is derived from an EMBL/GenBank/DDBJ whole genome shotgun (WGS) entry which is preliminary data.</text>
</comment>
<dbReference type="EMBL" id="BAAARV010000027">
    <property type="protein sequence ID" value="GAA2349231.1"/>
    <property type="molecule type" value="Genomic_DNA"/>
</dbReference>
<keyword evidence="2" id="KW-1185">Reference proteome</keyword>
<protein>
    <submittedName>
        <fullName evidence="1">Uncharacterized protein</fullName>
    </submittedName>
</protein>
<name>A0ABP5TBS5_9ACTN</name>
<reference evidence="2" key="1">
    <citation type="journal article" date="2019" name="Int. J. Syst. Evol. Microbiol.">
        <title>The Global Catalogue of Microorganisms (GCM) 10K type strain sequencing project: providing services to taxonomists for standard genome sequencing and annotation.</title>
        <authorList>
            <consortium name="The Broad Institute Genomics Platform"/>
            <consortium name="The Broad Institute Genome Sequencing Center for Infectious Disease"/>
            <person name="Wu L."/>
            <person name="Ma J."/>
        </authorList>
    </citation>
    <scope>NUCLEOTIDE SEQUENCE [LARGE SCALE GENOMIC DNA]</scope>
    <source>
        <strain evidence="2">JCM 3272</strain>
    </source>
</reference>
<sequence length="83" mass="9218">MGLTVFVVLVVLAAGLEAVLPRRARPSHPAPEPEDLSFLLRSGLTPIRGYAEILAERVRPEDQRMVRAIEHHAERLTGLADRL</sequence>
<dbReference type="Gene3D" id="1.10.287.130">
    <property type="match status" value="1"/>
</dbReference>
<accession>A0ABP5TBS5</accession>
<evidence type="ECO:0000313" key="2">
    <source>
        <dbReference type="Proteomes" id="UP001501444"/>
    </source>
</evidence>
<gene>
    <name evidence="1" type="ORF">GCM10010170_038320</name>
</gene>
<organism evidence="1 2">
    <name type="scientific">Dactylosporangium salmoneum</name>
    <dbReference type="NCBI Taxonomy" id="53361"/>
    <lineage>
        <taxon>Bacteria</taxon>
        <taxon>Bacillati</taxon>
        <taxon>Actinomycetota</taxon>
        <taxon>Actinomycetes</taxon>
        <taxon>Micromonosporales</taxon>
        <taxon>Micromonosporaceae</taxon>
        <taxon>Dactylosporangium</taxon>
    </lineage>
</organism>
<dbReference type="RefSeq" id="WP_344613780.1">
    <property type="nucleotide sequence ID" value="NZ_BAAARV010000027.1"/>
</dbReference>
<evidence type="ECO:0000313" key="1">
    <source>
        <dbReference type="EMBL" id="GAA2349231.1"/>
    </source>
</evidence>